<proteinExistence type="inferred from homology"/>
<dbReference type="PRINTS" id="PR00502">
    <property type="entry name" value="NUDIXFAMILY"/>
</dbReference>
<dbReference type="InterPro" id="IPR000086">
    <property type="entry name" value="NUDIX_hydrolase_dom"/>
</dbReference>
<name>A0A7X9RZI5_9BACT</name>
<feature type="domain" description="Nudix hydrolase" evidence="3">
    <location>
        <begin position="73"/>
        <end position="200"/>
    </location>
</feature>
<dbReference type="EMBL" id="JABANE010000106">
    <property type="protein sequence ID" value="NME71625.1"/>
    <property type="molecule type" value="Genomic_DNA"/>
</dbReference>
<accession>A0A7X9RZI5</accession>
<evidence type="ECO:0000313" key="5">
    <source>
        <dbReference type="Proteomes" id="UP000576082"/>
    </source>
</evidence>
<dbReference type="Proteomes" id="UP000576082">
    <property type="component" value="Unassembled WGS sequence"/>
</dbReference>
<comment type="similarity">
    <text evidence="2">Belongs to the Nudix hydrolase family.</text>
</comment>
<dbReference type="PROSITE" id="PS51462">
    <property type="entry name" value="NUDIX"/>
    <property type="match status" value="1"/>
</dbReference>
<dbReference type="PROSITE" id="PS00893">
    <property type="entry name" value="NUDIX_BOX"/>
    <property type="match status" value="1"/>
</dbReference>
<protein>
    <submittedName>
        <fullName evidence="4">NUDIX domain-containing protein</fullName>
    </submittedName>
</protein>
<dbReference type="GO" id="GO:0016787">
    <property type="term" value="F:hydrolase activity"/>
    <property type="evidence" value="ECO:0007669"/>
    <property type="project" value="UniProtKB-KW"/>
</dbReference>
<dbReference type="PANTHER" id="PTHR43736:SF1">
    <property type="entry name" value="DIHYDRONEOPTERIN TRIPHOSPHATE DIPHOSPHATASE"/>
    <property type="match status" value="1"/>
</dbReference>
<dbReference type="Gene3D" id="3.90.79.10">
    <property type="entry name" value="Nucleoside Triphosphate Pyrophosphohydrolase"/>
    <property type="match status" value="1"/>
</dbReference>
<gene>
    <name evidence="4" type="ORF">HHU12_26915</name>
</gene>
<organism evidence="4 5">
    <name type="scientific">Flammeovirga aprica JL-4</name>
    <dbReference type="NCBI Taxonomy" id="694437"/>
    <lineage>
        <taxon>Bacteria</taxon>
        <taxon>Pseudomonadati</taxon>
        <taxon>Bacteroidota</taxon>
        <taxon>Cytophagia</taxon>
        <taxon>Cytophagales</taxon>
        <taxon>Flammeovirgaceae</taxon>
        <taxon>Flammeovirga</taxon>
    </lineage>
</organism>
<dbReference type="InterPro" id="IPR015797">
    <property type="entry name" value="NUDIX_hydrolase-like_dom_sf"/>
</dbReference>
<dbReference type="Pfam" id="PF00293">
    <property type="entry name" value="NUDIX"/>
    <property type="match status" value="1"/>
</dbReference>
<evidence type="ECO:0000256" key="1">
    <source>
        <dbReference type="ARBA" id="ARBA00022801"/>
    </source>
</evidence>
<dbReference type="InterPro" id="IPR020084">
    <property type="entry name" value="NUDIX_hydrolase_CS"/>
</dbReference>
<dbReference type="InterPro" id="IPR020476">
    <property type="entry name" value="Nudix_hydrolase"/>
</dbReference>
<evidence type="ECO:0000313" key="4">
    <source>
        <dbReference type="EMBL" id="NME71625.1"/>
    </source>
</evidence>
<dbReference type="SUPFAM" id="SSF55811">
    <property type="entry name" value="Nudix"/>
    <property type="match status" value="1"/>
</dbReference>
<sequence>MQFFTGKVYFELRSAFDKHPDEQKFIVYGNASAETVWSRYLAAENGDVAGSPKYLFYTSDYSKQSALLTEKFQVRKAGGGVVFKGDELLVMKRNGVFDIPKGHLDKGETIEECAVREVEEETGVKAEIEELLHETFHTYIYKKKHVLKHTYWYKMKATENDQELIPQTEEGIETLEWMKINEVKNKVWKNTYKSIKEVFELCGV</sequence>
<comment type="caution">
    <text evidence="4">The sequence shown here is derived from an EMBL/GenBank/DDBJ whole genome shotgun (WGS) entry which is preliminary data.</text>
</comment>
<evidence type="ECO:0000259" key="3">
    <source>
        <dbReference type="PROSITE" id="PS51462"/>
    </source>
</evidence>
<dbReference type="AlphaFoldDB" id="A0A7X9RZI5"/>
<dbReference type="CDD" id="cd03673">
    <property type="entry name" value="NUDIX_Ap6A_hydrolase"/>
    <property type="match status" value="1"/>
</dbReference>
<dbReference type="RefSeq" id="WP_169659836.1">
    <property type="nucleotide sequence ID" value="NZ_JABANE010000106.1"/>
</dbReference>
<dbReference type="PANTHER" id="PTHR43736">
    <property type="entry name" value="ADP-RIBOSE PYROPHOSPHATASE"/>
    <property type="match status" value="1"/>
</dbReference>
<evidence type="ECO:0000256" key="2">
    <source>
        <dbReference type="RuleBase" id="RU003476"/>
    </source>
</evidence>
<keyword evidence="1 2" id="KW-0378">Hydrolase</keyword>
<keyword evidence="5" id="KW-1185">Reference proteome</keyword>
<reference evidence="4 5" key="1">
    <citation type="submission" date="2020-04" db="EMBL/GenBank/DDBJ databases">
        <title>Flammeovirga sp. SR4, a novel species isolated from seawater.</title>
        <authorList>
            <person name="Wang X."/>
        </authorList>
    </citation>
    <scope>NUCLEOTIDE SEQUENCE [LARGE SCALE GENOMIC DNA]</scope>
    <source>
        <strain evidence="4 5">ATCC 23126</strain>
    </source>
</reference>